<dbReference type="EMBL" id="CP014859">
    <property type="protein sequence ID" value="AOS65877.1"/>
    <property type="molecule type" value="Genomic_DNA"/>
</dbReference>
<sequence length="46" mass="5039">MALAVADVVSLHTCVESEGNTRSGFRATDVAVSCRDLDDDRKRTNR</sequence>
<dbReference type="AlphaFoldDB" id="A0AAC9HUC9"/>
<evidence type="ECO:0000313" key="1">
    <source>
        <dbReference type="EMBL" id="AOS65877.1"/>
    </source>
</evidence>
<keyword evidence="2" id="KW-1185">Reference proteome</keyword>
<dbReference type="Proteomes" id="UP000095210">
    <property type="component" value="Chromosome"/>
</dbReference>
<reference evidence="2" key="1">
    <citation type="submission" date="2016-03" db="EMBL/GenBank/DDBJ databases">
        <title>Complete genome sequence of the type strain Actinoalloteichus hymeniacidonis DSM 45092.</title>
        <authorList>
            <person name="Schaffert L."/>
            <person name="Albersmeier A."/>
            <person name="Winkler A."/>
            <person name="Kalinowski J."/>
            <person name="Zotchev S."/>
            <person name="Ruckert C."/>
        </authorList>
    </citation>
    <scope>NUCLEOTIDE SEQUENCE [LARGE SCALE GENOMIC DNA]</scope>
    <source>
        <strain evidence="2">HPA177(T) (DSM 45092(T))</strain>
    </source>
</reference>
<evidence type="ECO:0000313" key="2">
    <source>
        <dbReference type="Proteomes" id="UP000095210"/>
    </source>
</evidence>
<dbReference type="KEGG" id="ahm:TL08_25505"/>
<name>A0AAC9HUC9_9PSEU</name>
<organism evidence="1 2">
    <name type="scientific">Actinoalloteichus hymeniacidonis</name>
    <dbReference type="NCBI Taxonomy" id="340345"/>
    <lineage>
        <taxon>Bacteria</taxon>
        <taxon>Bacillati</taxon>
        <taxon>Actinomycetota</taxon>
        <taxon>Actinomycetes</taxon>
        <taxon>Pseudonocardiales</taxon>
        <taxon>Pseudonocardiaceae</taxon>
        <taxon>Actinoalloteichus</taxon>
    </lineage>
</organism>
<gene>
    <name evidence="1" type="ORF">TL08_25505</name>
</gene>
<protein>
    <submittedName>
        <fullName evidence="1">Uncharacterized protein</fullName>
    </submittedName>
</protein>
<accession>A0AAC9HUC9</accession>
<proteinExistence type="predicted"/>